<reference evidence="7" key="1">
    <citation type="journal article" date="2019" name="Int. J. Syst. Evol. Microbiol.">
        <title>The Global Catalogue of Microorganisms (GCM) 10K type strain sequencing project: providing services to taxonomists for standard genome sequencing and annotation.</title>
        <authorList>
            <consortium name="The Broad Institute Genomics Platform"/>
            <consortium name="The Broad Institute Genome Sequencing Center for Infectious Disease"/>
            <person name="Wu L."/>
            <person name="Ma J."/>
        </authorList>
    </citation>
    <scope>NUCLEOTIDE SEQUENCE [LARGE SCALE GENOMIC DNA]</scope>
    <source>
        <strain evidence="7">CCUG 53903</strain>
    </source>
</reference>
<dbReference type="SUPFAM" id="SSF46689">
    <property type="entry name" value="Homeodomain-like"/>
    <property type="match status" value="1"/>
</dbReference>
<protein>
    <submittedName>
        <fullName evidence="6">TetR/AcrR family transcriptional regulator</fullName>
    </submittedName>
</protein>
<dbReference type="InterPro" id="IPR009057">
    <property type="entry name" value="Homeodomain-like_sf"/>
</dbReference>
<evidence type="ECO:0000256" key="4">
    <source>
        <dbReference type="PROSITE-ProRule" id="PRU00335"/>
    </source>
</evidence>
<dbReference type="EMBL" id="JBHSPA010000016">
    <property type="protein sequence ID" value="MFC5824562.1"/>
    <property type="molecule type" value="Genomic_DNA"/>
</dbReference>
<feature type="domain" description="HTH tetR-type" evidence="5">
    <location>
        <begin position="15"/>
        <end position="74"/>
    </location>
</feature>
<evidence type="ECO:0000313" key="7">
    <source>
        <dbReference type="Proteomes" id="UP001596058"/>
    </source>
</evidence>
<dbReference type="PANTHER" id="PTHR30055:SF234">
    <property type="entry name" value="HTH-TYPE TRANSCRIPTIONAL REGULATOR BETI"/>
    <property type="match status" value="1"/>
</dbReference>
<dbReference type="PANTHER" id="PTHR30055">
    <property type="entry name" value="HTH-TYPE TRANSCRIPTIONAL REGULATOR RUTR"/>
    <property type="match status" value="1"/>
</dbReference>
<keyword evidence="1" id="KW-0805">Transcription regulation</keyword>
<dbReference type="Pfam" id="PF00440">
    <property type="entry name" value="TetR_N"/>
    <property type="match status" value="1"/>
</dbReference>
<dbReference type="RefSeq" id="WP_379514091.1">
    <property type="nucleotide sequence ID" value="NZ_JBHSPA010000016.1"/>
</dbReference>
<dbReference type="SUPFAM" id="SSF48498">
    <property type="entry name" value="Tetracyclin repressor-like, C-terminal domain"/>
    <property type="match status" value="1"/>
</dbReference>
<sequence>MTSVDDPGPLRKDAERNRERVLAAARQAYAEAGLEVSMAEVARRAGVGIATLFRRFPTREDLIDAVFADRMDAYLGAVATSLADPDPWRGFTGYIEAVCAMQAADRGFAAVLTMTFPTAKALEDKRGRAYEGFLKLIDRAKTAGRLRPDFSSEDLVILLMANAGVVSATGLAAPDTWRRLVAYMITAFAAPGATPEPLPPPPTPTALYRAMIQLGRTCH</sequence>
<dbReference type="InterPro" id="IPR049445">
    <property type="entry name" value="TetR_SbtR-like_C"/>
</dbReference>
<comment type="caution">
    <text evidence="6">The sequence shown here is derived from an EMBL/GenBank/DDBJ whole genome shotgun (WGS) entry which is preliminary data.</text>
</comment>
<evidence type="ECO:0000256" key="2">
    <source>
        <dbReference type="ARBA" id="ARBA00023125"/>
    </source>
</evidence>
<organism evidence="6 7">
    <name type="scientific">Nonomuraea insulae</name>
    <dbReference type="NCBI Taxonomy" id="1616787"/>
    <lineage>
        <taxon>Bacteria</taxon>
        <taxon>Bacillati</taxon>
        <taxon>Actinomycetota</taxon>
        <taxon>Actinomycetes</taxon>
        <taxon>Streptosporangiales</taxon>
        <taxon>Streptosporangiaceae</taxon>
        <taxon>Nonomuraea</taxon>
    </lineage>
</organism>
<evidence type="ECO:0000313" key="6">
    <source>
        <dbReference type="EMBL" id="MFC5824562.1"/>
    </source>
</evidence>
<dbReference type="InterPro" id="IPR036271">
    <property type="entry name" value="Tet_transcr_reg_TetR-rel_C_sf"/>
</dbReference>
<dbReference type="InterPro" id="IPR001647">
    <property type="entry name" value="HTH_TetR"/>
</dbReference>
<dbReference type="PROSITE" id="PS50977">
    <property type="entry name" value="HTH_TETR_2"/>
    <property type="match status" value="1"/>
</dbReference>
<feature type="DNA-binding region" description="H-T-H motif" evidence="4">
    <location>
        <begin position="37"/>
        <end position="56"/>
    </location>
</feature>
<proteinExistence type="predicted"/>
<name>A0ABW1CGR2_9ACTN</name>
<dbReference type="Pfam" id="PF21597">
    <property type="entry name" value="TetR_C_43"/>
    <property type="match status" value="1"/>
</dbReference>
<evidence type="ECO:0000259" key="5">
    <source>
        <dbReference type="PROSITE" id="PS50977"/>
    </source>
</evidence>
<dbReference type="InterPro" id="IPR050109">
    <property type="entry name" value="HTH-type_TetR-like_transc_reg"/>
</dbReference>
<dbReference type="PRINTS" id="PR00455">
    <property type="entry name" value="HTHTETR"/>
</dbReference>
<keyword evidence="7" id="KW-1185">Reference proteome</keyword>
<dbReference type="Gene3D" id="1.10.357.10">
    <property type="entry name" value="Tetracycline Repressor, domain 2"/>
    <property type="match status" value="1"/>
</dbReference>
<keyword evidence="2 4" id="KW-0238">DNA-binding</keyword>
<dbReference type="Proteomes" id="UP001596058">
    <property type="component" value="Unassembled WGS sequence"/>
</dbReference>
<evidence type="ECO:0000256" key="1">
    <source>
        <dbReference type="ARBA" id="ARBA00023015"/>
    </source>
</evidence>
<evidence type="ECO:0000256" key="3">
    <source>
        <dbReference type="ARBA" id="ARBA00023163"/>
    </source>
</evidence>
<accession>A0ABW1CGR2</accession>
<gene>
    <name evidence="6" type="ORF">ACFPZ3_11950</name>
</gene>
<keyword evidence="3" id="KW-0804">Transcription</keyword>